<accession>A0ABS7G6A6</accession>
<sequence length="199" mass="22196">MTQIWANHHQGDKVIAFANATIYKANPKEAEEAFLIARMQANDFSDPCLFSLPLDYVKQIHLQEGKEYIQVFFGIDAEEHFVIPDKARREEIFHHFKTHIPGASYEEIRITPIKAARKPMIGLAIIFAIFIYSLSSMAVMDKGGEVVAIGRIGALILGLTSLGLVNVLLIYGALIGAVAFTMLRKMKNPPVIHVIHIGR</sequence>
<reference evidence="2 3" key="1">
    <citation type="submission" date="2021-08" db="EMBL/GenBank/DDBJ databases">
        <title>The genome sequence of Chitinophaga sp. B61.</title>
        <authorList>
            <person name="Zhang X."/>
        </authorList>
    </citation>
    <scope>NUCLEOTIDE SEQUENCE [LARGE SCALE GENOMIC DNA]</scope>
    <source>
        <strain evidence="2 3">B61</strain>
    </source>
</reference>
<comment type="caution">
    <text evidence="2">The sequence shown here is derived from an EMBL/GenBank/DDBJ whole genome shotgun (WGS) entry which is preliminary data.</text>
</comment>
<feature type="transmembrane region" description="Helical" evidence="1">
    <location>
        <begin position="152"/>
        <end position="180"/>
    </location>
</feature>
<keyword evidence="3" id="KW-1185">Reference proteome</keyword>
<protein>
    <submittedName>
        <fullName evidence="2">Uncharacterized protein</fullName>
    </submittedName>
</protein>
<dbReference type="Proteomes" id="UP000812961">
    <property type="component" value="Unassembled WGS sequence"/>
</dbReference>
<dbReference type="EMBL" id="JAICCF010000001">
    <property type="protein sequence ID" value="MBW8683186.1"/>
    <property type="molecule type" value="Genomic_DNA"/>
</dbReference>
<evidence type="ECO:0000313" key="2">
    <source>
        <dbReference type="EMBL" id="MBW8683186.1"/>
    </source>
</evidence>
<keyword evidence="1" id="KW-0472">Membrane</keyword>
<feature type="transmembrane region" description="Helical" evidence="1">
    <location>
        <begin position="120"/>
        <end position="140"/>
    </location>
</feature>
<gene>
    <name evidence="2" type="ORF">K1Y79_02470</name>
</gene>
<organism evidence="2 3">
    <name type="scientific">Chitinophaga rhizophila</name>
    <dbReference type="NCBI Taxonomy" id="2866212"/>
    <lineage>
        <taxon>Bacteria</taxon>
        <taxon>Pseudomonadati</taxon>
        <taxon>Bacteroidota</taxon>
        <taxon>Chitinophagia</taxon>
        <taxon>Chitinophagales</taxon>
        <taxon>Chitinophagaceae</taxon>
        <taxon>Chitinophaga</taxon>
    </lineage>
</organism>
<evidence type="ECO:0000256" key="1">
    <source>
        <dbReference type="SAM" id="Phobius"/>
    </source>
</evidence>
<keyword evidence="1" id="KW-0812">Transmembrane</keyword>
<evidence type="ECO:0000313" key="3">
    <source>
        <dbReference type="Proteomes" id="UP000812961"/>
    </source>
</evidence>
<proteinExistence type="predicted"/>
<dbReference type="RefSeq" id="WP_220248418.1">
    <property type="nucleotide sequence ID" value="NZ_JAICCF010000001.1"/>
</dbReference>
<keyword evidence="1" id="KW-1133">Transmembrane helix</keyword>
<name>A0ABS7G6A6_9BACT</name>